<comment type="similarity">
    <text evidence="2 7">Belongs to the MscS (TC 1.A.23) family.</text>
</comment>
<dbReference type="InterPro" id="IPR011014">
    <property type="entry name" value="MscS_channel_TM-2"/>
</dbReference>
<dbReference type="Proteomes" id="UP001157134">
    <property type="component" value="Unassembled WGS sequence"/>
</dbReference>
<feature type="transmembrane region" description="Helical" evidence="7">
    <location>
        <begin position="88"/>
        <end position="110"/>
    </location>
</feature>
<keyword evidence="5 7" id="KW-1133">Transmembrane helix</keyword>
<dbReference type="SUPFAM" id="SSF82689">
    <property type="entry name" value="Mechanosensitive channel protein MscS (YggB), C-terminal domain"/>
    <property type="match status" value="1"/>
</dbReference>
<feature type="domain" description="Mechanosensitive ion channel MscS" evidence="8">
    <location>
        <begin position="133"/>
        <end position="197"/>
    </location>
</feature>
<keyword evidence="3" id="KW-1003">Cell membrane</keyword>
<comment type="function">
    <text evidence="7">Mechanosensitive channel that participates in the regulation of osmotic pressure changes within the cell, opening in response to stretch forces in the membrane lipid bilayer, without the need for other proteins. Contributes to normal resistance to hypoosmotic shock. Forms an ion channel of 1.0 nanosiemens conductance with a slight preference for anions.</text>
</comment>
<evidence type="ECO:0000256" key="5">
    <source>
        <dbReference type="ARBA" id="ARBA00022989"/>
    </source>
</evidence>
<dbReference type="Pfam" id="PF00924">
    <property type="entry name" value="MS_channel_2nd"/>
    <property type="match status" value="1"/>
</dbReference>
<comment type="caution">
    <text evidence="7">Lacks conserved residue(s) required for the propagation of feature annotation.</text>
</comment>
<evidence type="ECO:0000256" key="7">
    <source>
        <dbReference type="RuleBase" id="RU369025"/>
    </source>
</evidence>
<comment type="subcellular location">
    <subcellularLocation>
        <location evidence="7">Cell inner membrane</location>
        <topology evidence="7">Multi-pass membrane protein</topology>
    </subcellularLocation>
    <subcellularLocation>
        <location evidence="1">Cell membrane</location>
        <topology evidence="1">Multi-pass membrane protein</topology>
    </subcellularLocation>
</comment>
<evidence type="ECO:0000313" key="11">
    <source>
        <dbReference type="EMBL" id="GLX83944.1"/>
    </source>
</evidence>
<keyword evidence="7" id="KW-0407">Ion channel</keyword>
<dbReference type="Gene3D" id="3.30.70.100">
    <property type="match status" value="1"/>
</dbReference>
<evidence type="ECO:0000256" key="4">
    <source>
        <dbReference type="ARBA" id="ARBA00022692"/>
    </source>
</evidence>
<evidence type="ECO:0000259" key="8">
    <source>
        <dbReference type="Pfam" id="PF00924"/>
    </source>
</evidence>
<evidence type="ECO:0000256" key="6">
    <source>
        <dbReference type="ARBA" id="ARBA00023136"/>
    </source>
</evidence>
<evidence type="ECO:0000259" key="10">
    <source>
        <dbReference type="Pfam" id="PF21088"/>
    </source>
</evidence>
<dbReference type="Pfam" id="PF21088">
    <property type="entry name" value="MS_channel_1st"/>
    <property type="match status" value="1"/>
</dbReference>
<dbReference type="PANTHER" id="PTHR30221:SF1">
    <property type="entry name" value="SMALL-CONDUCTANCE MECHANOSENSITIVE CHANNEL"/>
    <property type="match status" value="1"/>
</dbReference>
<dbReference type="Gene3D" id="1.10.287.1260">
    <property type="match status" value="1"/>
</dbReference>
<evidence type="ECO:0000259" key="9">
    <source>
        <dbReference type="Pfam" id="PF21082"/>
    </source>
</evidence>
<comment type="subunit">
    <text evidence="7">Homoheptamer.</text>
</comment>
<organism evidence="11 12">
    <name type="scientific">Thalassotalea loyana</name>
    <dbReference type="NCBI Taxonomy" id="280483"/>
    <lineage>
        <taxon>Bacteria</taxon>
        <taxon>Pseudomonadati</taxon>
        <taxon>Pseudomonadota</taxon>
        <taxon>Gammaproteobacteria</taxon>
        <taxon>Alteromonadales</taxon>
        <taxon>Colwelliaceae</taxon>
        <taxon>Thalassotalea</taxon>
    </lineage>
</organism>
<dbReference type="InterPro" id="IPR010920">
    <property type="entry name" value="LSM_dom_sf"/>
</dbReference>
<sequence length="303" mass="34053">MDLSHTNSLFIYTIWKEQKQVNLKMDFKTEEIEQYAQLVTEMGIQFGTKLLTAIIVWFIGAWIIKKVVKLLDVAMTKKKVEVTLHQFLLSIFNITLKAILVIIFASMVGIETASLIAMLGAAGLAVGLALQGSLSNFAGGILILFFKPFKAGDVIDAQGYVGTVDEIQIFNTIIRTLDNQRVIIPNGLLSNGCVKNVFVEPTRRVDMTFGISYDDDLTKAKAILRDICDNDERILKDPIADIFISAHADSSINILVRPWVASEHYWEVHFDVIEKVKLAFDEQGITIPYPQRDVHIYQQNTSN</sequence>
<dbReference type="SUPFAM" id="SSF82861">
    <property type="entry name" value="Mechanosensitive channel protein MscS (YggB), transmembrane region"/>
    <property type="match status" value="1"/>
</dbReference>
<accession>A0ABQ6H903</accession>
<proteinExistence type="inferred from homology"/>
<keyword evidence="7" id="KW-0813">Transport</keyword>
<dbReference type="Gene3D" id="2.30.30.60">
    <property type="match status" value="1"/>
</dbReference>
<dbReference type="InterPro" id="IPR049278">
    <property type="entry name" value="MS_channel_C"/>
</dbReference>
<dbReference type="InterPro" id="IPR049142">
    <property type="entry name" value="MS_channel_1st"/>
</dbReference>
<dbReference type="PANTHER" id="PTHR30221">
    <property type="entry name" value="SMALL-CONDUCTANCE MECHANOSENSITIVE CHANNEL"/>
    <property type="match status" value="1"/>
</dbReference>
<dbReference type="EMBL" id="BSSV01000001">
    <property type="protein sequence ID" value="GLX83944.1"/>
    <property type="molecule type" value="Genomic_DNA"/>
</dbReference>
<protein>
    <recommendedName>
        <fullName evidence="7">Small-conductance mechanosensitive channel</fullName>
    </recommendedName>
</protein>
<evidence type="ECO:0000256" key="2">
    <source>
        <dbReference type="ARBA" id="ARBA00008017"/>
    </source>
</evidence>
<dbReference type="InterPro" id="IPR011066">
    <property type="entry name" value="MscS_channel_C_sf"/>
</dbReference>
<keyword evidence="12" id="KW-1185">Reference proteome</keyword>
<gene>
    <name evidence="11" type="ORF">tloyanaT_01960</name>
</gene>
<evidence type="ECO:0000256" key="3">
    <source>
        <dbReference type="ARBA" id="ARBA00022475"/>
    </source>
</evidence>
<comment type="caution">
    <text evidence="11">The sequence shown here is derived from an EMBL/GenBank/DDBJ whole genome shotgun (WGS) entry which is preliminary data.</text>
</comment>
<feature type="transmembrane region" description="Helical" evidence="7">
    <location>
        <begin position="116"/>
        <end position="146"/>
    </location>
</feature>
<dbReference type="InterPro" id="IPR045275">
    <property type="entry name" value="MscS_archaea/bacteria_type"/>
</dbReference>
<feature type="transmembrane region" description="Helical" evidence="7">
    <location>
        <begin position="50"/>
        <end position="68"/>
    </location>
</feature>
<keyword evidence="7" id="KW-0406">Ion transport</keyword>
<dbReference type="InterPro" id="IPR023408">
    <property type="entry name" value="MscS_beta-dom_sf"/>
</dbReference>
<evidence type="ECO:0000256" key="1">
    <source>
        <dbReference type="ARBA" id="ARBA00004651"/>
    </source>
</evidence>
<reference evidence="11 12" key="1">
    <citation type="submission" date="2023-03" db="EMBL/GenBank/DDBJ databases">
        <title>Thalassotalea loyana LMG 22536T draft genome sequence.</title>
        <authorList>
            <person name="Sawabe T."/>
        </authorList>
    </citation>
    <scope>NUCLEOTIDE SEQUENCE [LARGE SCALE GENOMIC DNA]</scope>
    <source>
        <strain evidence="11 12">LMG 22536</strain>
    </source>
</reference>
<name>A0ABQ6H903_9GAMM</name>
<evidence type="ECO:0000313" key="12">
    <source>
        <dbReference type="Proteomes" id="UP001157134"/>
    </source>
</evidence>
<feature type="domain" description="Mechanosensitive ion channel MscS C-terminal" evidence="9">
    <location>
        <begin position="205"/>
        <end position="287"/>
    </location>
</feature>
<dbReference type="SUPFAM" id="SSF50182">
    <property type="entry name" value="Sm-like ribonucleoproteins"/>
    <property type="match status" value="1"/>
</dbReference>
<keyword evidence="7" id="KW-0997">Cell inner membrane</keyword>
<dbReference type="InterPro" id="IPR006686">
    <property type="entry name" value="MscS_channel_CS"/>
</dbReference>
<keyword evidence="6 7" id="KW-0472">Membrane</keyword>
<feature type="domain" description="Mechanosensitive ion channel transmembrane helices 2/3" evidence="10">
    <location>
        <begin position="91"/>
        <end position="131"/>
    </location>
</feature>
<dbReference type="InterPro" id="IPR006685">
    <property type="entry name" value="MscS_channel_2nd"/>
</dbReference>
<dbReference type="Pfam" id="PF21082">
    <property type="entry name" value="MS_channel_3rd"/>
    <property type="match status" value="1"/>
</dbReference>
<keyword evidence="4 7" id="KW-0812">Transmembrane</keyword>
<dbReference type="PROSITE" id="PS01246">
    <property type="entry name" value="UPF0003"/>
    <property type="match status" value="1"/>
</dbReference>